<evidence type="ECO:0000256" key="2">
    <source>
        <dbReference type="ARBA" id="ARBA00023118"/>
    </source>
</evidence>
<protein>
    <submittedName>
        <fullName evidence="5">Type III-B CRISPR-associated protein Cas10/Cmr2</fullName>
    </submittedName>
</protein>
<feature type="domain" description="Cas10/Cmr2 second palm" evidence="4">
    <location>
        <begin position="360"/>
        <end position="492"/>
    </location>
</feature>
<gene>
    <name evidence="5" type="ORF">VXC91_26850</name>
</gene>
<feature type="domain" description="CRISPR-associated protein Cmr2 N-terminal" evidence="3">
    <location>
        <begin position="18"/>
        <end position="125"/>
    </location>
</feature>
<dbReference type="Pfam" id="PF22335">
    <property type="entry name" value="Cas10-Cmr2_palm2"/>
    <property type="match status" value="1"/>
</dbReference>
<evidence type="ECO:0000313" key="5">
    <source>
        <dbReference type="EMBL" id="MED7825502.1"/>
    </source>
</evidence>
<evidence type="ECO:0000259" key="4">
    <source>
        <dbReference type="Pfam" id="PF22335"/>
    </source>
</evidence>
<dbReference type="InterPro" id="IPR043128">
    <property type="entry name" value="Rev_trsase/Diguanyl_cyclase"/>
</dbReference>
<keyword evidence="6" id="KW-1185">Reference proteome</keyword>
<dbReference type="RefSeq" id="WP_329509913.1">
    <property type="nucleotide sequence ID" value="NZ_BAAAYZ010000200.1"/>
</dbReference>
<organism evidence="5 6">
    <name type="scientific">Streptomyces chiangmaiensis</name>
    <dbReference type="NCBI Taxonomy" id="766497"/>
    <lineage>
        <taxon>Bacteria</taxon>
        <taxon>Bacillati</taxon>
        <taxon>Actinomycetota</taxon>
        <taxon>Actinomycetes</taxon>
        <taxon>Kitasatosporales</taxon>
        <taxon>Streptomycetaceae</taxon>
        <taxon>Streptomyces</taxon>
    </lineage>
</organism>
<accession>A0ABU7FP16</accession>
<evidence type="ECO:0000256" key="1">
    <source>
        <dbReference type="ARBA" id="ARBA00022741"/>
    </source>
</evidence>
<dbReference type="InterPro" id="IPR024615">
    <property type="entry name" value="CRISPR-assoc_Cmr2_N"/>
</dbReference>
<keyword evidence="1" id="KW-0547">Nucleotide-binding</keyword>
<keyword evidence="2" id="KW-0051">Antiviral defense</keyword>
<dbReference type="InterPro" id="IPR038242">
    <property type="entry name" value="Cmr2_N"/>
</dbReference>
<dbReference type="EMBL" id="JAYWVC010000111">
    <property type="protein sequence ID" value="MED7825502.1"/>
    <property type="molecule type" value="Genomic_DNA"/>
</dbReference>
<reference evidence="5" key="1">
    <citation type="submission" date="2024-01" db="EMBL/GenBank/DDBJ databases">
        <title>First draft genome sequence data of TA4-1, the type strain of Gram-positive actinobacterium Streptomyces chiangmaiensis.</title>
        <authorList>
            <person name="Yasawong M."/>
            <person name="Nantapong N."/>
        </authorList>
    </citation>
    <scope>NUCLEOTIDE SEQUENCE</scope>
    <source>
        <strain evidence="5">TA4-1</strain>
    </source>
</reference>
<comment type="caution">
    <text evidence="5">The sequence shown here is derived from an EMBL/GenBank/DDBJ whole genome shotgun (WGS) entry which is preliminary data.</text>
</comment>
<name>A0ABU7FP16_9ACTN</name>
<evidence type="ECO:0000313" key="6">
    <source>
        <dbReference type="Proteomes" id="UP001333996"/>
    </source>
</evidence>
<dbReference type="InterPro" id="IPR054767">
    <property type="entry name" value="Cas10-Cmr2_palm2"/>
</dbReference>
<sequence>MGTAVNEPAPWSGEHGDLVVVAISGVQRFISESRTTSDLGAGSAIIGRLAGRAALECRSLGARLVFPASVEAEERSSVSAYADKGAPLPSSVPNRIVAVASPGSGSAVAAAAAEAVRGEWARLVEDVWHRPAATPGMPSVQWVCVEAAAGDYAQQWAVAQRTLVARRRLRNFDDPLDLTDRELCSLSPRWPAEPKRPPHVPAHEQDRLSAANWVKRRYRAHAKQTGAGWDTPGSMPPGFPSTSAIASAPYRQWVLLAMGSDPVGKAVTALHKAVRLLADTSREHAVPGLDFDPSHPVQKWFACSGGRWVFRETWQGDVLAREFGRVGAENLSAAVTGGLRAVSDLHRAMEQEGLAAPSPYLAVMAQDLDNMGRFLGGEPSRGRGRLPVTEERHSRVSAQLSSLAERTVRLLHGDEYFGVPVYAGGDDLLAFVPAERALAASRACRDEIPDSLPRASSAVLFFHHRSSLQHAVTEVQHLLELAKEKVPRKNGLAVGYVRRSGVREQSLQPWQRAGGGPQPVDDFSVFLDSAYDRPLSLRLVQDCLRDEEELASLPGDLFSAELARLVGRHSGTRPPTDAVARAQADALARLARGEASRQVDAERRVPRLAEPVKVAAFLRRECGGSAL</sequence>
<dbReference type="Proteomes" id="UP001333996">
    <property type="component" value="Unassembled WGS sequence"/>
</dbReference>
<dbReference type="Pfam" id="PF12469">
    <property type="entry name" value="Cmr2_N"/>
    <property type="match status" value="1"/>
</dbReference>
<evidence type="ECO:0000259" key="3">
    <source>
        <dbReference type="Pfam" id="PF12469"/>
    </source>
</evidence>
<dbReference type="Gene3D" id="3.30.70.270">
    <property type="match status" value="1"/>
</dbReference>
<proteinExistence type="predicted"/>
<dbReference type="Gene3D" id="3.30.70.2220">
    <property type="entry name" value="CRISPR-Cas system, Cmr2 subunit, D1 domain, cysteine cluster"/>
    <property type="match status" value="1"/>
</dbReference>